<evidence type="ECO:0000256" key="1">
    <source>
        <dbReference type="SAM" id="Phobius"/>
    </source>
</evidence>
<dbReference type="Proteomes" id="UP000005824">
    <property type="component" value="Unassembled WGS sequence"/>
</dbReference>
<dbReference type="AlphaFoldDB" id="B4D9D1"/>
<name>B4D9D1_9BACT</name>
<keyword evidence="3" id="KW-1185">Reference proteome</keyword>
<keyword evidence="1" id="KW-0472">Membrane</keyword>
<keyword evidence="1" id="KW-1133">Transmembrane helix</keyword>
<keyword evidence="1" id="KW-0812">Transmembrane</keyword>
<evidence type="ECO:0000313" key="2">
    <source>
        <dbReference type="EMBL" id="EDY16892.1"/>
    </source>
</evidence>
<proteinExistence type="predicted"/>
<accession>B4D9D1</accession>
<reference evidence="2 3" key="1">
    <citation type="journal article" date="2011" name="J. Bacteriol.">
        <title>Genome sequence of Chthoniobacter flavus Ellin428, an aerobic heterotrophic soil bacterium.</title>
        <authorList>
            <person name="Kant R."/>
            <person name="van Passel M.W."/>
            <person name="Palva A."/>
            <person name="Lucas S."/>
            <person name="Lapidus A."/>
            <person name="Glavina Del Rio T."/>
            <person name="Dalin E."/>
            <person name="Tice H."/>
            <person name="Bruce D."/>
            <person name="Goodwin L."/>
            <person name="Pitluck S."/>
            <person name="Larimer F.W."/>
            <person name="Land M.L."/>
            <person name="Hauser L."/>
            <person name="Sangwan P."/>
            <person name="de Vos W.M."/>
            <person name="Janssen P.H."/>
            <person name="Smidt H."/>
        </authorList>
    </citation>
    <scope>NUCLEOTIDE SEQUENCE [LARGE SCALE GENOMIC DNA]</scope>
    <source>
        <strain evidence="2 3">Ellin428</strain>
    </source>
</reference>
<dbReference type="EMBL" id="ABVL01000026">
    <property type="protein sequence ID" value="EDY16892.1"/>
    <property type="molecule type" value="Genomic_DNA"/>
</dbReference>
<protein>
    <submittedName>
        <fullName evidence="2">Uncharacterized protein</fullName>
    </submittedName>
</protein>
<dbReference type="STRING" id="497964.CfE428DRAFT_5521"/>
<comment type="caution">
    <text evidence="2">The sequence shown here is derived from an EMBL/GenBank/DDBJ whole genome shotgun (WGS) entry which is preliminary data.</text>
</comment>
<organism evidence="2 3">
    <name type="scientific">Chthoniobacter flavus Ellin428</name>
    <dbReference type="NCBI Taxonomy" id="497964"/>
    <lineage>
        <taxon>Bacteria</taxon>
        <taxon>Pseudomonadati</taxon>
        <taxon>Verrucomicrobiota</taxon>
        <taxon>Spartobacteria</taxon>
        <taxon>Chthoniobacterales</taxon>
        <taxon>Chthoniobacteraceae</taxon>
        <taxon>Chthoniobacter</taxon>
    </lineage>
</organism>
<gene>
    <name evidence="2" type="ORF">CfE428DRAFT_5521</name>
</gene>
<dbReference type="InParanoid" id="B4D9D1"/>
<sequence>MRLLFDLAVVVPILLLALAAEPYLKASAGKILALQWLVYIVTFALIAACRTTRNGTARWKTVSHQR</sequence>
<feature type="transmembrane region" description="Helical" evidence="1">
    <location>
        <begin position="29"/>
        <end position="49"/>
    </location>
</feature>
<evidence type="ECO:0000313" key="3">
    <source>
        <dbReference type="Proteomes" id="UP000005824"/>
    </source>
</evidence>